<dbReference type="EMBL" id="CP072649">
    <property type="protein sequence ID" value="QUW04398.1"/>
    <property type="molecule type" value="Genomic_DNA"/>
</dbReference>
<dbReference type="RefSeq" id="WP_211430287.1">
    <property type="nucleotide sequence ID" value="NZ_CP072649.1"/>
</dbReference>
<feature type="region of interest" description="Disordered" evidence="1">
    <location>
        <begin position="1"/>
        <end position="21"/>
    </location>
</feature>
<protein>
    <submittedName>
        <fullName evidence="2">Uncharacterized protein</fullName>
    </submittedName>
</protein>
<dbReference type="Proteomes" id="UP000676506">
    <property type="component" value="Chromosome 2"/>
</dbReference>
<proteinExistence type="predicted"/>
<accession>A0ABX8BC30</accession>
<name>A0ABX8BC30_9BACT</name>
<keyword evidence="3" id="KW-1185">Reference proteome</keyword>
<reference evidence="2 3" key="1">
    <citation type="submission" date="2021-03" db="EMBL/GenBank/DDBJ databases">
        <title>Genomic and phenotypic characterization of Chloracidobacterium isolates provides evidence for multiple species.</title>
        <authorList>
            <person name="Saini M.K."/>
            <person name="Costas A.M.G."/>
            <person name="Tank M."/>
            <person name="Bryant D.A."/>
        </authorList>
    </citation>
    <scope>NUCLEOTIDE SEQUENCE [LARGE SCALE GENOMIC DNA]</scope>
    <source>
        <strain evidence="2 3">BV2-C</strain>
    </source>
</reference>
<gene>
    <name evidence="2" type="ORF">J8C06_11395</name>
</gene>
<evidence type="ECO:0000313" key="3">
    <source>
        <dbReference type="Proteomes" id="UP000676506"/>
    </source>
</evidence>
<evidence type="ECO:0000256" key="1">
    <source>
        <dbReference type="SAM" id="MobiDB-lite"/>
    </source>
</evidence>
<dbReference type="PROSITE" id="PS50276">
    <property type="entry name" value="PANCREATIC_HORMONE_2"/>
    <property type="match status" value="1"/>
</dbReference>
<sequence>MSNFGLPPKPTMPGANASDTDRLKYQQDMQNYQFALQQAMNAITQEGATKSNLQKAAHDAIMAMINNLR</sequence>
<organism evidence="2 3">
    <name type="scientific">Chloracidobacterium validum</name>
    <dbReference type="NCBI Taxonomy" id="2821543"/>
    <lineage>
        <taxon>Bacteria</taxon>
        <taxon>Pseudomonadati</taxon>
        <taxon>Acidobacteriota</taxon>
        <taxon>Terriglobia</taxon>
        <taxon>Terriglobales</taxon>
        <taxon>Acidobacteriaceae</taxon>
        <taxon>Chloracidobacterium</taxon>
    </lineage>
</organism>
<evidence type="ECO:0000313" key="2">
    <source>
        <dbReference type="EMBL" id="QUW04398.1"/>
    </source>
</evidence>